<dbReference type="CDD" id="cd14498">
    <property type="entry name" value="DSP"/>
    <property type="match status" value="1"/>
</dbReference>
<dbReference type="InterPro" id="IPR052449">
    <property type="entry name" value="STYX-Interacting_Phosphatase"/>
</dbReference>
<keyword evidence="5" id="KW-1185">Reference proteome</keyword>
<accession>A0ABR3WCY3</accession>
<reference evidence="4 5" key="1">
    <citation type="journal article" date="2024" name="IMA Fungus">
        <title>IMA Genome - F19 : A genome assembly and annotation guide to empower mycologists, including annotated draft genome sequences of Ceratocystis pirilliformis, Diaporthe australafricana, Fusarium ophioides, Paecilomyces lecythidis, and Sporothrix stenoceras.</title>
        <authorList>
            <person name="Aylward J."/>
            <person name="Wilson A.M."/>
            <person name="Visagie C.M."/>
            <person name="Spraker J."/>
            <person name="Barnes I."/>
            <person name="Buitendag C."/>
            <person name="Ceriani C."/>
            <person name="Del Mar Angel L."/>
            <person name="du Plessis D."/>
            <person name="Fuchs T."/>
            <person name="Gasser K."/>
            <person name="Kramer D."/>
            <person name="Li W."/>
            <person name="Munsamy K."/>
            <person name="Piso A."/>
            <person name="Price J.L."/>
            <person name="Sonnekus B."/>
            <person name="Thomas C."/>
            <person name="van der Nest A."/>
            <person name="van Dijk A."/>
            <person name="van Heerden A."/>
            <person name="van Vuuren N."/>
            <person name="Yilmaz N."/>
            <person name="Duong T.A."/>
            <person name="van der Merwe N.A."/>
            <person name="Wingfield M.J."/>
            <person name="Wingfield B.D."/>
        </authorList>
    </citation>
    <scope>NUCLEOTIDE SEQUENCE [LARGE SCALE GENOMIC DNA]</scope>
    <source>
        <strain evidence="4 5">CMW 18300</strain>
    </source>
</reference>
<evidence type="ECO:0000256" key="2">
    <source>
        <dbReference type="SAM" id="MobiDB-lite"/>
    </source>
</evidence>
<evidence type="ECO:0000313" key="4">
    <source>
        <dbReference type="EMBL" id="KAL1858894.1"/>
    </source>
</evidence>
<dbReference type="InterPro" id="IPR029021">
    <property type="entry name" value="Prot-tyrosine_phosphatase-like"/>
</dbReference>
<comment type="caution">
    <text evidence="4">The sequence shown here is derived from an EMBL/GenBank/DDBJ whole genome shotgun (WGS) entry which is preliminary data.</text>
</comment>
<dbReference type="InterPro" id="IPR020422">
    <property type="entry name" value="TYR_PHOSPHATASE_DUAL_dom"/>
</dbReference>
<dbReference type="Pfam" id="PF00782">
    <property type="entry name" value="DSPc"/>
    <property type="match status" value="1"/>
</dbReference>
<proteinExistence type="inferred from homology"/>
<gene>
    <name evidence="4" type="ORF">Daus18300_009763</name>
</gene>
<feature type="domain" description="Tyrosine specific protein phosphatases" evidence="3">
    <location>
        <begin position="174"/>
        <end position="243"/>
    </location>
</feature>
<evidence type="ECO:0000259" key="3">
    <source>
        <dbReference type="PROSITE" id="PS50056"/>
    </source>
</evidence>
<dbReference type="InterPro" id="IPR000340">
    <property type="entry name" value="Dual-sp_phosphatase_cat-dom"/>
</dbReference>
<protein>
    <recommendedName>
        <fullName evidence="3">Tyrosine specific protein phosphatases domain-containing protein</fullName>
    </recommendedName>
</protein>
<dbReference type="SUPFAM" id="SSF52799">
    <property type="entry name" value="(Phosphotyrosine protein) phosphatases II"/>
    <property type="match status" value="1"/>
</dbReference>
<dbReference type="PANTHER" id="PTHR46588:SF1">
    <property type="entry name" value="SERINE_THREONINE_TYROSINE-INTERACTING PROTEIN"/>
    <property type="match status" value="1"/>
</dbReference>
<comment type="similarity">
    <text evidence="1">Belongs to the protein-tyrosine phosphatase family. Non-receptor class subfamily.</text>
</comment>
<dbReference type="SMART" id="SM00195">
    <property type="entry name" value="DSPc"/>
    <property type="match status" value="1"/>
</dbReference>
<dbReference type="PANTHER" id="PTHR46588">
    <property type="entry name" value="SERINE/THREONINE/TYROSINE-INTERACTING PROTEIN"/>
    <property type="match status" value="1"/>
</dbReference>
<dbReference type="InterPro" id="IPR000387">
    <property type="entry name" value="Tyr_Pase_dom"/>
</dbReference>
<sequence length="335" mass="37414">MQSSQNQRPPPNSLSDGVVRTASFTNRPPSPPYIHIPTSVGDNNNRPLTLTPSYSSVDPRHLTSDDLQIITGGKAQQATDNYKNVWRYEDRRKAQPILDFLYLGPLSVARDHDFLKREGITMLLAVRDASMSHLRLLAVEKASAELNLQTEYVDIANRTQLIHEFPLITAKINEHLLSVYKSQLQAVNAAGNVAINTSTFTRGKVLVFCETGNERSAVVVAAYLMAIYGTDMVNTVQFISAQRFCASFDEDMKYLLRSFEDILQAQRMVGKGSQLSGYQPTTHVPSVLGEATNLAVASRKRGIDDTMDEEDGQGDFLMDSDRYEDRAAFIPYRQD</sequence>
<feature type="region of interest" description="Disordered" evidence="2">
    <location>
        <begin position="1"/>
        <end position="48"/>
    </location>
</feature>
<name>A0ABR3WCY3_9PEZI</name>
<dbReference type="EMBL" id="JAWRVE010000102">
    <property type="protein sequence ID" value="KAL1858894.1"/>
    <property type="molecule type" value="Genomic_DNA"/>
</dbReference>
<dbReference type="PROSITE" id="PS50056">
    <property type="entry name" value="TYR_PHOSPHATASE_2"/>
    <property type="match status" value="1"/>
</dbReference>
<dbReference type="Gene3D" id="3.90.190.10">
    <property type="entry name" value="Protein tyrosine phosphatase superfamily"/>
    <property type="match status" value="1"/>
</dbReference>
<organism evidence="4 5">
    <name type="scientific">Diaporthe australafricana</name>
    <dbReference type="NCBI Taxonomy" id="127596"/>
    <lineage>
        <taxon>Eukaryota</taxon>
        <taxon>Fungi</taxon>
        <taxon>Dikarya</taxon>
        <taxon>Ascomycota</taxon>
        <taxon>Pezizomycotina</taxon>
        <taxon>Sordariomycetes</taxon>
        <taxon>Sordariomycetidae</taxon>
        <taxon>Diaporthales</taxon>
        <taxon>Diaporthaceae</taxon>
        <taxon>Diaporthe</taxon>
    </lineage>
</organism>
<evidence type="ECO:0000256" key="1">
    <source>
        <dbReference type="ARBA" id="ARBA00009649"/>
    </source>
</evidence>
<dbReference type="Proteomes" id="UP001583177">
    <property type="component" value="Unassembled WGS sequence"/>
</dbReference>
<evidence type="ECO:0000313" key="5">
    <source>
        <dbReference type="Proteomes" id="UP001583177"/>
    </source>
</evidence>